<dbReference type="Proteomes" id="UP000198855">
    <property type="component" value="Unassembled WGS sequence"/>
</dbReference>
<sequence length="65" mass="7534">MKIYVVVSFTEDGMENVYVGDDEERVLALKAEDFENCDALFVEIWEDGEKTDDYRVGAYSEELEN</sequence>
<name>A0A1I1WWD3_9BACL</name>
<protein>
    <recommendedName>
        <fullName evidence="3">Phage protein</fullName>
    </recommendedName>
</protein>
<proteinExistence type="predicted"/>
<evidence type="ECO:0008006" key="3">
    <source>
        <dbReference type="Google" id="ProtNLM"/>
    </source>
</evidence>
<organism evidence="1 2">
    <name type="scientific">Paenibacillus catalpae</name>
    <dbReference type="NCBI Taxonomy" id="1045775"/>
    <lineage>
        <taxon>Bacteria</taxon>
        <taxon>Bacillati</taxon>
        <taxon>Bacillota</taxon>
        <taxon>Bacilli</taxon>
        <taxon>Bacillales</taxon>
        <taxon>Paenibacillaceae</taxon>
        <taxon>Paenibacillus</taxon>
    </lineage>
</organism>
<accession>A0A1I1WWD3</accession>
<evidence type="ECO:0000313" key="1">
    <source>
        <dbReference type="EMBL" id="SFD99321.1"/>
    </source>
</evidence>
<gene>
    <name evidence="1" type="ORF">SAMN05216378_1904</name>
</gene>
<dbReference type="OrthoDB" id="2659901at2"/>
<evidence type="ECO:0000313" key="2">
    <source>
        <dbReference type="Proteomes" id="UP000198855"/>
    </source>
</evidence>
<dbReference type="AlphaFoldDB" id="A0A1I1WWD3"/>
<keyword evidence="2" id="KW-1185">Reference proteome</keyword>
<reference evidence="2" key="1">
    <citation type="submission" date="2016-10" db="EMBL/GenBank/DDBJ databases">
        <authorList>
            <person name="Varghese N."/>
            <person name="Submissions S."/>
        </authorList>
    </citation>
    <scope>NUCLEOTIDE SEQUENCE [LARGE SCALE GENOMIC DNA]</scope>
    <source>
        <strain evidence="2">CGMCC 1.10784</strain>
    </source>
</reference>
<dbReference type="RefSeq" id="WP_091183952.1">
    <property type="nucleotide sequence ID" value="NZ_FOMT01000002.1"/>
</dbReference>
<dbReference type="EMBL" id="FOMT01000002">
    <property type="protein sequence ID" value="SFD99321.1"/>
    <property type="molecule type" value="Genomic_DNA"/>
</dbReference>